<keyword evidence="7 14" id="KW-0749">Sporulation</keyword>
<dbReference type="AlphaFoldDB" id="A0A839JYX0"/>
<dbReference type="EMBL" id="JACEGA010000001">
    <property type="protein sequence ID" value="MBB2182418.1"/>
    <property type="molecule type" value="Genomic_DNA"/>
</dbReference>
<evidence type="ECO:0000313" key="19">
    <source>
        <dbReference type="Proteomes" id="UP000574276"/>
    </source>
</evidence>
<evidence type="ECO:0000256" key="4">
    <source>
        <dbReference type="ARBA" id="ARBA00022491"/>
    </source>
</evidence>
<dbReference type="GO" id="GO:0000160">
    <property type="term" value="P:phosphorelay signal transduction system"/>
    <property type="evidence" value="ECO:0007669"/>
    <property type="project" value="UniProtKB-UniRule"/>
</dbReference>
<dbReference type="Proteomes" id="UP000574276">
    <property type="component" value="Unassembled WGS sequence"/>
</dbReference>
<keyword evidence="11 14" id="KW-0010">Activator</keyword>
<organism evidence="18 19">
    <name type="scientific">Variimorphobacter saccharofermentans</name>
    <dbReference type="NCBI Taxonomy" id="2755051"/>
    <lineage>
        <taxon>Bacteria</taxon>
        <taxon>Bacillati</taxon>
        <taxon>Bacillota</taxon>
        <taxon>Clostridia</taxon>
        <taxon>Lachnospirales</taxon>
        <taxon>Lachnospiraceae</taxon>
        <taxon>Variimorphobacter</taxon>
    </lineage>
</organism>
<dbReference type="InterPro" id="IPR014879">
    <property type="entry name" value="Spo0A_C"/>
</dbReference>
<feature type="modified residue" description="4-aspartylphosphate" evidence="16">
    <location>
        <position position="56"/>
    </location>
</feature>
<comment type="subcellular location">
    <subcellularLocation>
        <location evidence="1 14">Cytoplasm</location>
    </subcellularLocation>
</comment>
<keyword evidence="3 14" id="KW-0963">Cytoplasm</keyword>
<feature type="binding site" evidence="15">
    <location>
        <position position="11"/>
    </location>
    <ligand>
        <name>Ca(2+)</name>
        <dbReference type="ChEBI" id="CHEBI:29108"/>
    </ligand>
</feature>
<reference evidence="18 19" key="1">
    <citation type="submission" date="2020-07" db="EMBL/GenBank/DDBJ databases">
        <title>Characterization and genome sequencing of isolate MD1, a novel member within the family Lachnospiraceae.</title>
        <authorList>
            <person name="Rettenmaier R."/>
            <person name="Di Bello L."/>
            <person name="Zinser C."/>
            <person name="Scheitz K."/>
            <person name="Liebl W."/>
            <person name="Zverlov V."/>
        </authorList>
    </citation>
    <scope>NUCLEOTIDE SEQUENCE [LARGE SCALE GENOMIC DNA]</scope>
    <source>
        <strain evidence="18 19">MD1</strain>
    </source>
</reference>
<dbReference type="PANTHER" id="PTHR44591:SF14">
    <property type="entry name" value="PROTEIN PILG"/>
    <property type="match status" value="1"/>
</dbReference>
<dbReference type="InterPro" id="IPR011006">
    <property type="entry name" value="CheY-like_superfamily"/>
</dbReference>
<proteinExistence type="predicted"/>
<keyword evidence="8 14" id="KW-0902">Two-component regulatory system</keyword>
<keyword evidence="12 14" id="KW-0804">Transcription</keyword>
<keyword evidence="4 14" id="KW-0678">Repressor</keyword>
<accession>A0A839JYX0</accession>
<comment type="caution">
    <text evidence="18">The sequence shown here is derived from an EMBL/GenBank/DDBJ whole genome shotgun (WGS) entry which is preliminary data.</text>
</comment>
<dbReference type="InterPro" id="IPR012052">
    <property type="entry name" value="Spore_0_A"/>
</dbReference>
<evidence type="ECO:0000256" key="11">
    <source>
        <dbReference type="ARBA" id="ARBA00023159"/>
    </source>
</evidence>
<keyword evidence="19" id="KW-1185">Reference proteome</keyword>
<dbReference type="PROSITE" id="PS50110">
    <property type="entry name" value="RESPONSE_REGULATORY"/>
    <property type="match status" value="1"/>
</dbReference>
<feature type="binding site" evidence="15">
    <location>
        <position position="10"/>
    </location>
    <ligand>
        <name>Ca(2+)</name>
        <dbReference type="ChEBI" id="CHEBI:29108"/>
    </ligand>
</feature>
<evidence type="ECO:0000256" key="6">
    <source>
        <dbReference type="ARBA" id="ARBA00022837"/>
    </source>
</evidence>
<evidence type="ECO:0000256" key="13">
    <source>
        <dbReference type="ARBA" id="ARBA00024867"/>
    </source>
</evidence>
<protein>
    <recommendedName>
        <fullName evidence="2 14">Stage 0 sporulation protein A homolog</fullName>
    </recommendedName>
</protein>
<dbReference type="SMART" id="SM00448">
    <property type="entry name" value="REC"/>
    <property type="match status" value="1"/>
</dbReference>
<dbReference type="Pfam" id="PF08769">
    <property type="entry name" value="Spo0A_C"/>
    <property type="match status" value="1"/>
</dbReference>
<evidence type="ECO:0000256" key="9">
    <source>
        <dbReference type="ARBA" id="ARBA00023015"/>
    </source>
</evidence>
<feature type="binding site" evidence="15">
    <location>
        <position position="56"/>
    </location>
    <ligand>
        <name>Ca(2+)</name>
        <dbReference type="ChEBI" id="CHEBI:29108"/>
    </ligand>
</feature>
<dbReference type="InterPro" id="IPR050595">
    <property type="entry name" value="Bact_response_regulator"/>
</dbReference>
<dbReference type="Gene3D" id="1.10.10.10">
    <property type="entry name" value="Winged helix-like DNA-binding domain superfamily/Winged helix DNA-binding domain"/>
    <property type="match status" value="1"/>
</dbReference>
<dbReference type="InterPro" id="IPR036388">
    <property type="entry name" value="WH-like_DNA-bd_sf"/>
</dbReference>
<dbReference type="PIRSF" id="PIRSF002937">
    <property type="entry name" value="Res_reg_Spo0A"/>
    <property type="match status" value="1"/>
</dbReference>
<evidence type="ECO:0000256" key="3">
    <source>
        <dbReference type="ARBA" id="ARBA00022490"/>
    </source>
</evidence>
<keyword evidence="5 16" id="KW-0597">Phosphoprotein</keyword>
<dbReference type="RefSeq" id="WP_228352142.1">
    <property type="nucleotide sequence ID" value="NZ_JACEGA010000001.1"/>
</dbReference>
<dbReference type="SUPFAM" id="SSF52172">
    <property type="entry name" value="CheY-like"/>
    <property type="match status" value="1"/>
</dbReference>
<evidence type="ECO:0000259" key="17">
    <source>
        <dbReference type="PROSITE" id="PS50110"/>
    </source>
</evidence>
<dbReference type="GO" id="GO:0005509">
    <property type="term" value="F:calcium ion binding"/>
    <property type="evidence" value="ECO:0007669"/>
    <property type="project" value="UniProtKB-UniRule"/>
</dbReference>
<evidence type="ECO:0000256" key="14">
    <source>
        <dbReference type="PIRNR" id="PIRNR002937"/>
    </source>
</evidence>
<dbReference type="InterPro" id="IPR001789">
    <property type="entry name" value="Sig_transdc_resp-reg_receiver"/>
</dbReference>
<dbReference type="Pfam" id="PF00072">
    <property type="entry name" value="Response_reg"/>
    <property type="match status" value="1"/>
</dbReference>
<sequence>MSKINVAIVDDNERMVNLLEDILKEDSDIEVVGKSENGIDALDMIKEKKPDVVLLDLIMPKLDGLGVMEKVRKDSEFKKNPSFIVITAIGQEGVTENAFELGANYYIMKPFDNNVILSRIKQVKGDYHSKLIDNHRVSTYENKSNYMERNLESDVTNIIHEIGVPAHIKGYQYLRDAIMMSVNDAEMLNSITKLLYPSIAKRHKTTPSRVERAIRHAIEVAWSRGKMDTIDELFGYTVSNGKGKPTNSEFVALIADKIRLEYKLRS</sequence>
<dbReference type="Gene3D" id="3.40.50.2300">
    <property type="match status" value="1"/>
</dbReference>
<evidence type="ECO:0000256" key="16">
    <source>
        <dbReference type="PROSITE-ProRule" id="PRU00169"/>
    </source>
</evidence>
<evidence type="ECO:0000256" key="8">
    <source>
        <dbReference type="ARBA" id="ARBA00023012"/>
    </source>
</evidence>
<dbReference type="InterPro" id="IPR016032">
    <property type="entry name" value="Sig_transdc_resp-reg_C-effctor"/>
</dbReference>
<dbReference type="GO" id="GO:0003677">
    <property type="term" value="F:DNA binding"/>
    <property type="evidence" value="ECO:0007669"/>
    <property type="project" value="UniProtKB-KW"/>
</dbReference>
<comment type="cofactor">
    <cofactor evidence="14 15">
        <name>Ca(2+)</name>
        <dbReference type="ChEBI" id="CHEBI:29108"/>
    </cofactor>
    <text evidence="14 15">Binds 1 Ca(2+) ion per subunit.</text>
</comment>
<evidence type="ECO:0000256" key="5">
    <source>
        <dbReference type="ARBA" id="ARBA00022553"/>
    </source>
</evidence>
<comment type="function">
    <text evidence="13 14">May play the central regulatory role in sporulation. It may be an element of the effector pathway responsible for the activation of sporulation genes in response to nutritional stress. Spo0A may act in concert with spo0H (a sigma factor) to control the expression of some genes that are critical to the sporulation process.</text>
</comment>
<evidence type="ECO:0000256" key="2">
    <source>
        <dbReference type="ARBA" id="ARBA00018672"/>
    </source>
</evidence>
<keyword evidence="10 14" id="KW-0238">DNA-binding</keyword>
<evidence type="ECO:0000313" key="18">
    <source>
        <dbReference type="EMBL" id="MBB2182418.1"/>
    </source>
</evidence>
<dbReference type="NCBIfam" id="TIGR02875">
    <property type="entry name" value="spore_0_A"/>
    <property type="match status" value="1"/>
</dbReference>
<evidence type="ECO:0000256" key="12">
    <source>
        <dbReference type="ARBA" id="ARBA00023163"/>
    </source>
</evidence>
<dbReference type="GO" id="GO:0042173">
    <property type="term" value="P:regulation of sporulation resulting in formation of a cellular spore"/>
    <property type="evidence" value="ECO:0007669"/>
    <property type="project" value="InterPro"/>
</dbReference>
<dbReference type="GO" id="GO:0051606">
    <property type="term" value="P:detection of stimulus"/>
    <property type="evidence" value="ECO:0007669"/>
    <property type="project" value="UniProtKB-UniRule"/>
</dbReference>
<dbReference type="GO" id="GO:0003700">
    <property type="term" value="F:DNA-binding transcription factor activity"/>
    <property type="evidence" value="ECO:0007669"/>
    <property type="project" value="InterPro"/>
</dbReference>
<evidence type="ECO:0000256" key="15">
    <source>
        <dbReference type="PIRSR" id="PIRSR002937-1"/>
    </source>
</evidence>
<dbReference type="PANTHER" id="PTHR44591">
    <property type="entry name" value="STRESS RESPONSE REGULATOR PROTEIN 1"/>
    <property type="match status" value="1"/>
</dbReference>
<keyword evidence="9 14" id="KW-0805">Transcription regulation</keyword>
<keyword evidence="14 15" id="KW-0479">Metal-binding</keyword>
<dbReference type="GO" id="GO:0030435">
    <property type="term" value="P:sporulation resulting in formation of a cellular spore"/>
    <property type="evidence" value="ECO:0007669"/>
    <property type="project" value="UniProtKB-UniRule"/>
</dbReference>
<keyword evidence="6 14" id="KW-0106">Calcium</keyword>
<evidence type="ECO:0000256" key="7">
    <source>
        <dbReference type="ARBA" id="ARBA00022969"/>
    </source>
</evidence>
<evidence type="ECO:0000256" key="10">
    <source>
        <dbReference type="ARBA" id="ARBA00023125"/>
    </source>
</evidence>
<gene>
    <name evidence="18" type="primary">spo0A</name>
    <name evidence="18" type="ORF">H0486_05955</name>
</gene>
<name>A0A839JYX0_9FIRM</name>
<dbReference type="SUPFAM" id="SSF46894">
    <property type="entry name" value="C-terminal effector domain of the bipartite response regulators"/>
    <property type="match status" value="1"/>
</dbReference>
<dbReference type="GO" id="GO:0005737">
    <property type="term" value="C:cytoplasm"/>
    <property type="evidence" value="ECO:0007669"/>
    <property type="project" value="UniProtKB-SubCell"/>
</dbReference>
<evidence type="ECO:0000256" key="1">
    <source>
        <dbReference type="ARBA" id="ARBA00004496"/>
    </source>
</evidence>
<feature type="domain" description="Response regulatory" evidence="17">
    <location>
        <begin position="5"/>
        <end position="124"/>
    </location>
</feature>